<dbReference type="KEGG" id="cbat:M666_01450"/>
<dbReference type="PROSITE" id="PS51257">
    <property type="entry name" value="PROKAR_LIPOPROTEIN"/>
    <property type="match status" value="1"/>
</dbReference>
<dbReference type="Proteomes" id="UP000030786">
    <property type="component" value="Chromosome"/>
</dbReference>
<dbReference type="PANTHER" id="PTHR46708:SF2">
    <property type="entry name" value="FIBRONECTIN TYPE-III DOMAIN-CONTAINING PROTEIN"/>
    <property type="match status" value="1"/>
</dbReference>
<evidence type="ECO:0000259" key="3">
    <source>
        <dbReference type="PROSITE" id="PS50853"/>
    </source>
</evidence>
<dbReference type="AlphaFoldDB" id="A0AAU8RAW3"/>
<accession>A0AAU8RAW3</accession>
<protein>
    <recommendedName>
        <fullName evidence="3">Fibronectin type-III domain-containing protein</fullName>
    </recommendedName>
</protein>
<reference evidence="4 5" key="1">
    <citation type="journal article" date="2014" name="Environ. Microbiol.">
        <title>Contrasting genomic patterns and infection strategies of two co-existing Bacteroidetes podovirus genera.</title>
        <authorList>
            <person name="Holmfeldt K."/>
            <person name="Howard-Varona C."/>
            <person name="Solonenko N."/>
            <person name="Sullivan M.B."/>
        </authorList>
    </citation>
    <scope>NUCLEOTIDE SEQUENCE [LARGE SCALE GENOMIC DNA]</scope>
    <source>
        <strain evidence="4 5">18</strain>
    </source>
</reference>
<evidence type="ECO:0000256" key="2">
    <source>
        <dbReference type="SAM" id="SignalP"/>
    </source>
</evidence>
<dbReference type="InterPro" id="IPR050991">
    <property type="entry name" value="ECM_Regulatory_Proteins"/>
</dbReference>
<dbReference type="CDD" id="cd00063">
    <property type="entry name" value="FN3"/>
    <property type="match status" value="4"/>
</dbReference>
<dbReference type="EMBL" id="CP009976">
    <property type="protein sequence ID" value="AIZ40360.1"/>
    <property type="molecule type" value="Genomic_DNA"/>
</dbReference>
<feature type="domain" description="Fibronectin type-III" evidence="3">
    <location>
        <begin position="216"/>
        <end position="304"/>
    </location>
</feature>
<dbReference type="PROSITE" id="PS50853">
    <property type="entry name" value="FN3"/>
    <property type="match status" value="3"/>
</dbReference>
<dbReference type="SMART" id="SM00060">
    <property type="entry name" value="FN3"/>
    <property type="match status" value="4"/>
</dbReference>
<organism evidence="4 5">
    <name type="scientific">Cellulophaga baltica 18</name>
    <dbReference type="NCBI Taxonomy" id="1348584"/>
    <lineage>
        <taxon>Bacteria</taxon>
        <taxon>Pseudomonadati</taxon>
        <taxon>Bacteroidota</taxon>
        <taxon>Flavobacteriia</taxon>
        <taxon>Flavobacteriales</taxon>
        <taxon>Flavobacteriaceae</taxon>
        <taxon>Cellulophaga</taxon>
    </lineage>
</organism>
<dbReference type="InterPro" id="IPR013783">
    <property type="entry name" value="Ig-like_fold"/>
</dbReference>
<feature type="domain" description="Fibronectin type-III" evidence="3">
    <location>
        <begin position="36"/>
        <end position="124"/>
    </location>
</feature>
<dbReference type="InterPro" id="IPR036116">
    <property type="entry name" value="FN3_sf"/>
</dbReference>
<dbReference type="Gene3D" id="2.60.40.10">
    <property type="entry name" value="Immunoglobulins"/>
    <property type="match status" value="4"/>
</dbReference>
<dbReference type="PANTHER" id="PTHR46708">
    <property type="entry name" value="TENASCIN"/>
    <property type="match status" value="1"/>
</dbReference>
<feature type="signal peptide" evidence="2">
    <location>
        <begin position="1"/>
        <end position="20"/>
    </location>
</feature>
<keyword evidence="2" id="KW-0732">Signal</keyword>
<feature type="domain" description="Fibronectin type-III" evidence="3">
    <location>
        <begin position="306"/>
        <end position="394"/>
    </location>
</feature>
<feature type="chain" id="PRO_5043672595" description="Fibronectin type-III domain-containing protein" evidence="2">
    <location>
        <begin position="21"/>
        <end position="490"/>
    </location>
</feature>
<keyword evidence="1" id="KW-0677">Repeat</keyword>
<dbReference type="Pfam" id="PF00041">
    <property type="entry name" value="fn3"/>
    <property type="match status" value="1"/>
</dbReference>
<sequence>MKNNKVFALTLFISSFFVLSSCSSDDDNEETTIPPNPSSFTITSKDITNTDFTIDWTAATIAGNEGVEYDIYLDDTLVASDLEVLTYTFSNLNDETTYDAKVIAKSIEFGTTSTQVIDVTTSALPIPSGFNLTSKDITITDFTIDWTAATIEGTDGVVYDVYLDDALVASDLEVVTYTFSNLNAETTYDAKVIAKSNAFGTTSTQIIDVTTLALPIPSAFDITSKDITITDFTIDWTAATIEGNDGVVYDVYLDNALVASDLEVVTYTFSNLNAETTYEAKVIAKSNAFETTSTQLIEVTTQAAPAPNDFTLTLESNGTNSANISWSSLTIDGPGGVLADIYINNNEEATGITSSGYVFTGLTPNTAYTVKITARSTAYGTTLDKEITFTTASLPTTFEVTSATLYPRTTGTFASAPSMIIRFTDRDLLDDIILNGTTYTSYFFAGSDGITISISDAEYDALSNATTKEGTANFTENEQSSSKTFTYTVN</sequence>
<dbReference type="SUPFAM" id="SSF49265">
    <property type="entry name" value="Fibronectin type III"/>
    <property type="match status" value="2"/>
</dbReference>
<dbReference type="GeneID" id="78059398"/>
<dbReference type="InterPro" id="IPR003961">
    <property type="entry name" value="FN3_dom"/>
</dbReference>
<evidence type="ECO:0000256" key="1">
    <source>
        <dbReference type="ARBA" id="ARBA00022737"/>
    </source>
</evidence>
<evidence type="ECO:0000313" key="5">
    <source>
        <dbReference type="Proteomes" id="UP000030786"/>
    </source>
</evidence>
<name>A0AAU8RAW3_9FLAO</name>
<dbReference type="RefSeq" id="WP_029445279.1">
    <property type="nucleotide sequence ID" value="NZ_CP009976.1"/>
</dbReference>
<evidence type="ECO:0000313" key="4">
    <source>
        <dbReference type="EMBL" id="AIZ40360.1"/>
    </source>
</evidence>
<proteinExistence type="predicted"/>
<gene>
    <name evidence="4" type="ORF">M666_01450</name>
</gene>